<gene>
    <name evidence="2" type="primary">CLTCL1</name>
</gene>
<proteinExistence type="predicted"/>
<evidence type="ECO:0000313" key="1">
    <source>
        <dbReference type="Proteomes" id="UP000694923"/>
    </source>
</evidence>
<protein>
    <submittedName>
        <fullName evidence="2">Clathrin heavy chain 2</fullName>
    </submittedName>
</protein>
<dbReference type="Gene3D" id="2.130.10.110">
    <property type="entry name" value="Clathrin heavy-chain terminal domain"/>
    <property type="match status" value="1"/>
</dbReference>
<dbReference type="PANTHER" id="PTHR10292:SF6">
    <property type="entry name" value="CLATHRIN HEAVY CHAIN 2"/>
    <property type="match status" value="1"/>
</dbReference>
<sequence>MESDKFICVREKVGEQAQVVIIDMSDPMAPIRRPISAESAIMNPASKVIALKAGKTLQIFNIEIKSKMKSHTMAEEVIFWKWISVNTIALVTETTVYHWSMEGDSQPIKMFDRHTNLAGCQMIHYRTDEYQKWLLLIGISAQ</sequence>
<organism evidence="1 2">
    <name type="scientific">Galeopterus variegatus</name>
    <name type="common">Malayan flying lemur</name>
    <name type="synonym">Cynocephalus variegatus</name>
    <dbReference type="NCBI Taxonomy" id="482537"/>
    <lineage>
        <taxon>Eukaryota</taxon>
        <taxon>Metazoa</taxon>
        <taxon>Chordata</taxon>
        <taxon>Craniata</taxon>
        <taxon>Vertebrata</taxon>
        <taxon>Euteleostomi</taxon>
        <taxon>Mammalia</taxon>
        <taxon>Eutheria</taxon>
        <taxon>Euarchontoglires</taxon>
        <taxon>Dermoptera</taxon>
        <taxon>Cynocephalidae</taxon>
        <taxon>Galeopterus</taxon>
    </lineage>
</organism>
<dbReference type="InterPro" id="IPR016025">
    <property type="entry name" value="Clathrin_H-chain_N"/>
</dbReference>
<dbReference type="RefSeq" id="XP_008575192.1">
    <property type="nucleotide sequence ID" value="XM_008576970.1"/>
</dbReference>
<dbReference type="Proteomes" id="UP000694923">
    <property type="component" value="Unplaced"/>
</dbReference>
<accession>A0ABM0R3K1</accession>
<dbReference type="PANTHER" id="PTHR10292">
    <property type="entry name" value="CLATHRIN HEAVY CHAIN RELATED"/>
    <property type="match status" value="1"/>
</dbReference>
<feature type="non-terminal residue" evidence="2">
    <location>
        <position position="142"/>
    </location>
</feature>
<keyword evidence="1" id="KW-1185">Reference proteome</keyword>
<evidence type="ECO:0000313" key="2">
    <source>
        <dbReference type="RefSeq" id="XP_008575192.1"/>
    </source>
</evidence>
<name>A0ABM0R3K1_GALVR</name>
<dbReference type="GeneID" id="103593878"/>
<dbReference type="SUPFAM" id="SSF50989">
    <property type="entry name" value="Clathrin heavy-chain terminal domain"/>
    <property type="match status" value="1"/>
</dbReference>
<reference evidence="2" key="1">
    <citation type="submission" date="2025-08" db="UniProtKB">
        <authorList>
            <consortium name="RefSeq"/>
        </authorList>
    </citation>
    <scope>IDENTIFICATION</scope>
</reference>